<organism evidence="12 13">
    <name type="scientific">Adineta ricciae</name>
    <name type="common">Rotifer</name>
    <dbReference type="NCBI Taxonomy" id="249248"/>
    <lineage>
        <taxon>Eukaryota</taxon>
        <taxon>Metazoa</taxon>
        <taxon>Spiralia</taxon>
        <taxon>Gnathifera</taxon>
        <taxon>Rotifera</taxon>
        <taxon>Eurotatoria</taxon>
        <taxon>Bdelloidea</taxon>
        <taxon>Adinetida</taxon>
        <taxon>Adinetidae</taxon>
        <taxon>Adineta</taxon>
    </lineage>
</organism>
<dbReference type="GO" id="GO:0015074">
    <property type="term" value="P:DNA integration"/>
    <property type="evidence" value="ECO:0007669"/>
    <property type="project" value="InterPro"/>
</dbReference>
<dbReference type="Pfam" id="PF17921">
    <property type="entry name" value="Integrase_H2C2"/>
    <property type="match status" value="1"/>
</dbReference>
<reference evidence="12" key="1">
    <citation type="submission" date="2021-02" db="EMBL/GenBank/DDBJ databases">
        <authorList>
            <person name="Nowell W R."/>
        </authorList>
    </citation>
    <scope>NUCLEOTIDE SEQUENCE</scope>
</reference>
<dbReference type="Pfam" id="PF03181">
    <property type="entry name" value="BURP"/>
    <property type="match status" value="1"/>
</dbReference>
<accession>A0A815LCT6</accession>
<dbReference type="PANTHER" id="PTHR37984:SF5">
    <property type="entry name" value="PROTEIN NYNRIN-LIKE"/>
    <property type="match status" value="1"/>
</dbReference>
<name>A0A815LCT6_ADIRI</name>
<dbReference type="InterPro" id="IPR000477">
    <property type="entry name" value="RT_dom"/>
</dbReference>
<dbReference type="GO" id="GO:0006508">
    <property type="term" value="P:proteolysis"/>
    <property type="evidence" value="ECO:0007669"/>
    <property type="project" value="UniProtKB-KW"/>
</dbReference>
<dbReference type="GO" id="GO:0003676">
    <property type="term" value="F:nucleic acid binding"/>
    <property type="evidence" value="ECO:0007669"/>
    <property type="project" value="InterPro"/>
</dbReference>
<dbReference type="FunFam" id="1.10.340.70:FF:000001">
    <property type="entry name" value="Retrovirus-related Pol polyprotein from transposon gypsy-like Protein"/>
    <property type="match status" value="1"/>
</dbReference>
<evidence type="ECO:0000256" key="8">
    <source>
        <dbReference type="SAM" id="MobiDB-lite"/>
    </source>
</evidence>
<dbReference type="InterPro" id="IPR050951">
    <property type="entry name" value="Retrovirus_Pol_polyprotein"/>
</dbReference>
<keyword evidence="7" id="KW-0695">RNA-directed DNA polymerase</keyword>
<dbReference type="InterPro" id="IPR001584">
    <property type="entry name" value="Integrase_cat-core"/>
</dbReference>
<dbReference type="GO" id="GO:0004519">
    <property type="term" value="F:endonuclease activity"/>
    <property type="evidence" value="ECO:0007669"/>
    <property type="project" value="UniProtKB-KW"/>
</dbReference>
<dbReference type="InterPro" id="IPR043128">
    <property type="entry name" value="Rev_trsase/Diguanyl_cyclase"/>
</dbReference>
<dbReference type="GO" id="GO:0008233">
    <property type="term" value="F:peptidase activity"/>
    <property type="evidence" value="ECO:0007669"/>
    <property type="project" value="UniProtKB-KW"/>
</dbReference>
<evidence type="ECO:0000256" key="7">
    <source>
        <dbReference type="ARBA" id="ARBA00022918"/>
    </source>
</evidence>
<dbReference type="PROSITE" id="PS50994">
    <property type="entry name" value="INTEGRASE"/>
    <property type="match status" value="1"/>
</dbReference>
<feature type="region of interest" description="Disordered" evidence="8">
    <location>
        <begin position="823"/>
        <end position="897"/>
    </location>
</feature>
<keyword evidence="1" id="KW-0645">Protease</keyword>
<evidence type="ECO:0000313" key="12">
    <source>
        <dbReference type="EMBL" id="CAF1408110.1"/>
    </source>
</evidence>
<feature type="domain" description="Integrase catalytic" evidence="11">
    <location>
        <begin position="1029"/>
        <end position="1188"/>
    </location>
</feature>
<feature type="region of interest" description="Disordered" evidence="8">
    <location>
        <begin position="96"/>
        <end position="124"/>
    </location>
</feature>
<sequence>MKLILIIACVIILKHSNGLTNPNSRYNWRWIAYPRALTAANDQQSADEEKTRVRRNPNWGYQPNWRWISYPRALTAANDQQSADDEAIVRRSHINKPGKAEGHGQHHHHHSRPKPYESERENSNKPFNRSLYQGWYQLPSSLAVNNTLLMGGSWGNVEKTNINDESINTCDISNISICNIVNNVEGEVRQCFHQIDEITSYASEFFNVSNDNIAIYREDEKLAELPFPEPFNVTISEVVQIVGCDGNPLVCHTMKANASDCNTLYLCHAVHGTVVKQVTVDYNEELNNVTMYAMCHLKTDNFGKEHVAFRMLHKRPGDGICHFISPDSFLVFNGYITTLTRHVADPKQADEIKNILHRHEKLFDTSKPAIAVNVKPHEIKTLDYPPTTSRPYYSTPQKEEEMYNIVQDLLQHGLIRKSYSPFAAPALLVAKHDGTWRMVVDYKKLNNMTIKDNHPLPNMEQTIRRLGGGYKFFSKLDMKSGFWQIPIKEEDKHKTAFVTAEGLYEWNVLAQGLKNSPPSFQRVMAEVLSPCRLFTLVYIDDIVVFSRSFEEHVEHIQQLLSILSKYNFQLNPPKCKLFQQKIDYLSHIISENGFQPNDERIRSIKSLREPSTLAEANKFLGGLSWYRKFIPAFASIAAPIHKVTNLTRENRKNFKWEAPQHEAFLKLKQYLVTSPLFLDYPNDDHPIILTTDASKIGIGGTLQQNIHGEMKNLYYHSQVTSSIQKRYDPIELEALAIWMCFQRMRPYLLGRSIIIYTDHCPLCNMMNSTVKNRRVDRISILLQEYNIEQVIHIKGRHNCLADYLSRHPVTREEELLDEDYGIAKQGRREPTNEVRVPDGTPPLVGAVLTRSKAKQLQTKQDQDVMETIPPEQKKTTTSPTEEKTDPQAQSPSKDDHNYEFDMEKLKVEQTNDPIIEQKITEVKKNPTKCSYEFKDGLLYKLVPMRTNSKTKRKLIYVPSSMIDGLLQIYHNHPLAGHFGVQRTYLKIKNKFWWPKMQQSITRYIQSCLPCQQYNVSRVKKPGHLQPITPPEGPFQLIGMDYCGPLKSTPRGNQYVLCITDYFTRWIVAVAVPDCSAQTTAEALFNEYICRYGVPVAVLSDQGTHFHNQLMEAMAKLVGYNHTYSTTYHPQSNGMIERFNATFIPQIAKLQDRENNNWDEFLAPVVFAYNTGTHSTTGYSPYRLLFGREPRLPTDQPASTFTFRKPNDYYEQLKKNMKIIHRNARENMINKQKQYKSRYDTQRNDPHYSLNDRVLIRKHGLKSKLDAKYSITPQIIIREDHPVYIVQDESTQVETRVHVNDIRPILDELSSIQRSQLIEISSVPPRSWSFNVTYIGVVNSSCVVSIVAFNRSQSISIVVYIRSQSISIVVYIRSQSISFDLNRDFHSISIAVYNRFQSSPPINLIRSQSPFTIDFNRRLHSISIVIFIRSQSPFTIDFNRRLQSISFDLNRRLHSISIIYFFRWIMVNVWDVMGII</sequence>
<dbReference type="Pfam" id="PF00078">
    <property type="entry name" value="RVT_1"/>
    <property type="match status" value="1"/>
</dbReference>
<keyword evidence="9" id="KW-0732">Signal</keyword>
<protein>
    <submittedName>
        <fullName evidence="12">Uncharacterized protein</fullName>
    </submittedName>
</protein>
<dbReference type="Gene3D" id="3.30.70.270">
    <property type="match status" value="2"/>
</dbReference>
<dbReference type="InterPro" id="IPR041588">
    <property type="entry name" value="Integrase_H2C2"/>
</dbReference>
<keyword evidence="2" id="KW-0808">Transferase</keyword>
<dbReference type="Gene3D" id="3.30.420.10">
    <property type="entry name" value="Ribonuclease H-like superfamily/Ribonuclease H"/>
    <property type="match status" value="1"/>
</dbReference>
<evidence type="ECO:0000256" key="6">
    <source>
        <dbReference type="ARBA" id="ARBA00022801"/>
    </source>
</evidence>
<evidence type="ECO:0000256" key="2">
    <source>
        <dbReference type="ARBA" id="ARBA00022679"/>
    </source>
</evidence>
<evidence type="ECO:0000256" key="4">
    <source>
        <dbReference type="ARBA" id="ARBA00022722"/>
    </source>
</evidence>
<dbReference type="InterPro" id="IPR004873">
    <property type="entry name" value="BURP_dom"/>
</dbReference>
<keyword evidence="6" id="KW-0378">Hydrolase</keyword>
<keyword evidence="3" id="KW-0548">Nucleotidyltransferase</keyword>
<keyword evidence="5" id="KW-0255">Endonuclease</keyword>
<feature type="compositionally biased region" description="Basic and acidic residues" evidence="8">
    <location>
        <begin position="826"/>
        <end position="836"/>
    </location>
</feature>
<dbReference type="Pfam" id="PF00665">
    <property type="entry name" value="rve"/>
    <property type="match status" value="1"/>
</dbReference>
<feature type="domain" description="Reverse transcriptase" evidence="10">
    <location>
        <begin position="410"/>
        <end position="589"/>
    </location>
</feature>
<evidence type="ECO:0000259" key="11">
    <source>
        <dbReference type="PROSITE" id="PS50994"/>
    </source>
</evidence>
<evidence type="ECO:0000259" key="10">
    <source>
        <dbReference type="PROSITE" id="PS50878"/>
    </source>
</evidence>
<gene>
    <name evidence="12" type="ORF">EDS130_LOCUS36510</name>
</gene>
<dbReference type="InterPro" id="IPR041373">
    <property type="entry name" value="RT_RNaseH"/>
</dbReference>
<feature type="signal peptide" evidence="9">
    <location>
        <begin position="1"/>
        <end position="18"/>
    </location>
</feature>
<dbReference type="PROSITE" id="PS50878">
    <property type="entry name" value="RT_POL"/>
    <property type="match status" value="1"/>
</dbReference>
<evidence type="ECO:0000256" key="5">
    <source>
        <dbReference type="ARBA" id="ARBA00022759"/>
    </source>
</evidence>
<comment type="caution">
    <text evidence="12">The sequence shown here is derived from an EMBL/GenBank/DDBJ whole genome shotgun (WGS) entry which is preliminary data.</text>
</comment>
<dbReference type="CDD" id="cd09274">
    <property type="entry name" value="RNase_HI_RT_Ty3"/>
    <property type="match status" value="1"/>
</dbReference>
<dbReference type="EMBL" id="CAJNOJ010000341">
    <property type="protein sequence ID" value="CAF1408110.1"/>
    <property type="molecule type" value="Genomic_DNA"/>
</dbReference>
<keyword evidence="4" id="KW-0540">Nuclease</keyword>
<dbReference type="SUPFAM" id="SSF53098">
    <property type="entry name" value="Ribonuclease H-like"/>
    <property type="match status" value="1"/>
</dbReference>
<dbReference type="InterPro" id="IPR012337">
    <property type="entry name" value="RNaseH-like_sf"/>
</dbReference>
<evidence type="ECO:0000313" key="13">
    <source>
        <dbReference type="Proteomes" id="UP000663852"/>
    </source>
</evidence>
<dbReference type="InterPro" id="IPR043502">
    <property type="entry name" value="DNA/RNA_pol_sf"/>
</dbReference>
<proteinExistence type="predicted"/>
<dbReference type="CDD" id="cd01647">
    <property type="entry name" value="RT_LTR"/>
    <property type="match status" value="1"/>
</dbReference>
<dbReference type="Gene3D" id="1.10.340.70">
    <property type="match status" value="1"/>
</dbReference>
<dbReference type="OrthoDB" id="4369127at2759"/>
<feature type="chain" id="PRO_5032845797" evidence="9">
    <location>
        <begin position="19"/>
        <end position="1475"/>
    </location>
</feature>
<dbReference type="SUPFAM" id="SSF56672">
    <property type="entry name" value="DNA/RNA polymerases"/>
    <property type="match status" value="1"/>
</dbReference>
<evidence type="ECO:0000256" key="1">
    <source>
        <dbReference type="ARBA" id="ARBA00022670"/>
    </source>
</evidence>
<evidence type="ECO:0000256" key="3">
    <source>
        <dbReference type="ARBA" id="ARBA00022695"/>
    </source>
</evidence>
<dbReference type="Proteomes" id="UP000663852">
    <property type="component" value="Unassembled WGS sequence"/>
</dbReference>
<feature type="compositionally biased region" description="Basic and acidic residues" evidence="8">
    <location>
        <begin position="114"/>
        <end position="123"/>
    </location>
</feature>
<dbReference type="PANTHER" id="PTHR37984">
    <property type="entry name" value="PROTEIN CBG26694"/>
    <property type="match status" value="1"/>
</dbReference>
<dbReference type="FunFam" id="3.30.420.10:FF:000032">
    <property type="entry name" value="Retrovirus-related Pol polyprotein from transposon 297-like Protein"/>
    <property type="match status" value="1"/>
</dbReference>
<dbReference type="InterPro" id="IPR036397">
    <property type="entry name" value="RNaseH_sf"/>
</dbReference>
<dbReference type="Gene3D" id="3.10.10.10">
    <property type="entry name" value="HIV Type 1 Reverse Transcriptase, subunit A, domain 1"/>
    <property type="match status" value="1"/>
</dbReference>
<evidence type="ECO:0000256" key="9">
    <source>
        <dbReference type="SAM" id="SignalP"/>
    </source>
</evidence>
<dbReference type="GO" id="GO:0003964">
    <property type="term" value="F:RNA-directed DNA polymerase activity"/>
    <property type="evidence" value="ECO:0007669"/>
    <property type="project" value="UniProtKB-KW"/>
</dbReference>
<dbReference type="FunFam" id="3.30.70.270:FF:000020">
    <property type="entry name" value="Transposon Tf2-6 polyprotein-like Protein"/>
    <property type="match status" value="1"/>
</dbReference>
<dbReference type="Pfam" id="PF17917">
    <property type="entry name" value="RT_RNaseH"/>
    <property type="match status" value="1"/>
</dbReference>
<dbReference type="FunFam" id="3.10.10.10:FF:000007">
    <property type="entry name" value="Retrovirus-related Pol polyprotein from transposon 17.6-like Protein"/>
    <property type="match status" value="1"/>
</dbReference>